<evidence type="ECO:0000256" key="7">
    <source>
        <dbReference type="SAM" id="Phobius"/>
    </source>
</evidence>
<name>A0A814HSK8_9BILA</name>
<comment type="caution">
    <text evidence="8">The sequence shown here is derived from an EMBL/GenBank/DDBJ whole genome shotgun (WGS) entry which is preliminary data.</text>
</comment>
<keyword evidence="3 7" id="KW-0812">Transmembrane</keyword>
<feature type="transmembrane region" description="Helical" evidence="7">
    <location>
        <begin position="105"/>
        <end position="128"/>
    </location>
</feature>
<accession>A0A814HSK8</accession>
<keyword evidence="10" id="KW-1185">Reference proteome</keyword>
<dbReference type="GO" id="GO:0016020">
    <property type="term" value="C:membrane"/>
    <property type="evidence" value="ECO:0007669"/>
    <property type="project" value="UniProtKB-SubCell"/>
</dbReference>
<evidence type="ECO:0000256" key="2">
    <source>
        <dbReference type="ARBA" id="ARBA00006843"/>
    </source>
</evidence>
<dbReference type="Pfam" id="PF04505">
    <property type="entry name" value="CD225"/>
    <property type="match status" value="1"/>
</dbReference>
<dbReference type="EMBL" id="CAJNOQ010003467">
    <property type="protein sequence ID" value="CAF1013939.1"/>
    <property type="molecule type" value="Genomic_DNA"/>
</dbReference>
<feature type="transmembrane region" description="Helical" evidence="7">
    <location>
        <begin position="60"/>
        <end position="82"/>
    </location>
</feature>
<feature type="region of interest" description="Disordered" evidence="6">
    <location>
        <begin position="29"/>
        <end position="51"/>
    </location>
</feature>
<gene>
    <name evidence="8" type="ORF">GPM918_LOCUS14414</name>
    <name evidence="9" type="ORF">SRO942_LOCUS14409</name>
</gene>
<evidence type="ECO:0000256" key="1">
    <source>
        <dbReference type="ARBA" id="ARBA00004370"/>
    </source>
</evidence>
<dbReference type="AlphaFoldDB" id="A0A814HSK8"/>
<dbReference type="Proteomes" id="UP000681722">
    <property type="component" value="Unassembled WGS sequence"/>
</dbReference>
<comment type="subcellular location">
    <subcellularLocation>
        <location evidence="1">Membrane</location>
    </subcellularLocation>
</comment>
<dbReference type="InterPro" id="IPR007593">
    <property type="entry name" value="CD225/Dispanin_fam"/>
</dbReference>
<keyword evidence="5 7" id="KW-0472">Membrane</keyword>
<proteinExistence type="inferred from homology"/>
<evidence type="ECO:0000256" key="3">
    <source>
        <dbReference type="ARBA" id="ARBA00022692"/>
    </source>
</evidence>
<organism evidence="8 10">
    <name type="scientific">Didymodactylos carnosus</name>
    <dbReference type="NCBI Taxonomy" id="1234261"/>
    <lineage>
        <taxon>Eukaryota</taxon>
        <taxon>Metazoa</taxon>
        <taxon>Spiralia</taxon>
        <taxon>Gnathifera</taxon>
        <taxon>Rotifera</taxon>
        <taxon>Eurotatoria</taxon>
        <taxon>Bdelloidea</taxon>
        <taxon>Philodinida</taxon>
        <taxon>Philodinidae</taxon>
        <taxon>Didymodactylos</taxon>
    </lineage>
</organism>
<evidence type="ECO:0000313" key="8">
    <source>
        <dbReference type="EMBL" id="CAF1013939.1"/>
    </source>
</evidence>
<reference evidence="8" key="1">
    <citation type="submission" date="2021-02" db="EMBL/GenBank/DDBJ databases">
        <authorList>
            <person name="Nowell W R."/>
        </authorList>
    </citation>
    <scope>NUCLEOTIDE SEQUENCE</scope>
</reference>
<dbReference type="EMBL" id="CAJOBC010003466">
    <property type="protein sequence ID" value="CAF3785293.1"/>
    <property type="molecule type" value="Genomic_DNA"/>
</dbReference>
<dbReference type="Proteomes" id="UP000663829">
    <property type="component" value="Unassembled WGS sequence"/>
</dbReference>
<protein>
    <submittedName>
        <fullName evidence="8">Uncharacterized protein</fullName>
    </submittedName>
</protein>
<evidence type="ECO:0000313" key="10">
    <source>
        <dbReference type="Proteomes" id="UP000663829"/>
    </source>
</evidence>
<evidence type="ECO:0000256" key="4">
    <source>
        <dbReference type="ARBA" id="ARBA00022989"/>
    </source>
</evidence>
<evidence type="ECO:0000256" key="5">
    <source>
        <dbReference type="ARBA" id="ARBA00023136"/>
    </source>
</evidence>
<evidence type="ECO:0000313" key="9">
    <source>
        <dbReference type="EMBL" id="CAF3785293.1"/>
    </source>
</evidence>
<sequence length="134" mass="15111">MFSSQAGSSFHTQKFSTLSPCRWSTAGQSFGTERGSSILDPPSPTAPYHHTSRKAHPKRYLACAIFSSLIFFITGVIAIYYATRSLHCEQKGYYEQALIHSRRSFSWSLATFVIALILYLSIGLIIFIRSIDHR</sequence>
<comment type="similarity">
    <text evidence="2">Belongs to the CD225/Dispanin family.</text>
</comment>
<keyword evidence="4 7" id="KW-1133">Transmembrane helix</keyword>
<evidence type="ECO:0000256" key="6">
    <source>
        <dbReference type="SAM" id="MobiDB-lite"/>
    </source>
</evidence>
<dbReference type="OrthoDB" id="9990547at2759"/>